<accession>A0A0F9ECB7</accession>
<dbReference type="GO" id="GO:0004853">
    <property type="term" value="F:uroporphyrinogen decarboxylase activity"/>
    <property type="evidence" value="ECO:0007669"/>
    <property type="project" value="InterPro"/>
</dbReference>
<reference evidence="2" key="1">
    <citation type="journal article" date="2015" name="Nature">
        <title>Complex archaea that bridge the gap between prokaryotes and eukaryotes.</title>
        <authorList>
            <person name="Spang A."/>
            <person name="Saw J.H."/>
            <person name="Jorgensen S.L."/>
            <person name="Zaremba-Niedzwiedzka K."/>
            <person name="Martijn J."/>
            <person name="Lind A.E."/>
            <person name="van Eijk R."/>
            <person name="Schleper C."/>
            <person name="Guy L."/>
            <person name="Ettema T.J."/>
        </authorList>
    </citation>
    <scope>NUCLEOTIDE SEQUENCE</scope>
</reference>
<dbReference type="InterPro" id="IPR000257">
    <property type="entry name" value="Uroporphyrinogen_deCOase"/>
</dbReference>
<evidence type="ECO:0000259" key="1">
    <source>
        <dbReference type="Pfam" id="PF01208"/>
    </source>
</evidence>
<dbReference type="InterPro" id="IPR038071">
    <property type="entry name" value="UROD/MetE-like_sf"/>
</dbReference>
<evidence type="ECO:0000313" key="2">
    <source>
        <dbReference type="EMBL" id="KKL63851.1"/>
    </source>
</evidence>
<dbReference type="GO" id="GO:0006779">
    <property type="term" value="P:porphyrin-containing compound biosynthetic process"/>
    <property type="evidence" value="ECO:0007669"/>
    <property type="project" value="InterPro"/>
</dbReference>
<dbReference type="Pfam" id="PF01208">
    <property type="entry name" value="URO-D"/>
    <property type="match status" value="1"/>
</dbReference>
<comment type="caution">
    <text evidence="2">The sequence shown here is derived from an EMBL/GenBank/DDBJ whole genome shotgun (WGS) entry which is preliminary data.</text>
</comment>
<protein>
    <recommendedName>
        <fullName evidence="1">Uroporphyrinogen decarboxylase (URO-D) domain-containing protein</fullName>
    </recommendedName>
</protein>
<feature type="non-terminal residue" evidence="2">
    <location>
        <position position="200"/>
    </location>
</feature>
<proteinExistence type="predicted"/>
<dbReference type="Gene3D" id="3.20.20.210">
    <property type="match status" value="1"/>
</dbReference>
<organism evidence="2">
    <name type="scientific">marine sediment metagenome</name>
    <dbReference type="NCBI Taxonomy" id="412755"/>
    <lineage>
        <taxon>unclassified sequences</taxon>
        <taxon>metagenomes</taxon>
        <taxon>ecological metagenomes</taxon>
    </lineage>
</organism>
<dbReference type="EMBL" id="LAZR01028029">
    <property type="protein sequence ID" value="KKL63851.1"/>
    <property type="molecule type" value="Genomic_DNA"/>
</dbReference>
<sequence>MNSIERMDAAINLKPVDRVPNAPFYEAPICTYFGSTFRAALLEDQAMADAHMAALDEFKFDWVMIGMGLIGGIIPEALGCKVSFPEDVFPVIEETTIQSMEDVDRIAKSDVFTNSMERFLKGVTILKKELKGEVPIACEYISPFTIATRLRGTNEIMADMYENPELLRALQEALVPLDIEIGRALIDAGVEYIFYGADME</sequence>
<dbReference type="InterPro" id="IPR052024">
    <property type="entry name" value="Methanogen_methyltrans"/>
</dbReference>
<dbReference type="AlphaFoldDB" id="A0A0F9ECB7"/>
<feature type="domain" description="Uroporphyrinogen decarboxylase (URO-D)" evidence="1">
    <location>
        <begin position="4"/>
        <end position="194"/>
    </location>
</feature>
<dbReference type="SUPFAM" id="SSF51726">
    <property type="entry name" value="UROD/MetE-like"/>
    <property type="match status" value="1"/>
</dbReference>
<gene>
    <name evidence="2" type="ORF">LCGC14_2170960</name>
</gene>
<name>A0A0F9ECB7_9ZZZZ</name>
<dbReference type="PANTHER" id="PTHR47099">
    <property type="entry name" value="METHYLCOBAMIDE:COM METHYLTRANSFERASE MTBA"/>
    <property type="match status" value="1"/>
</dbReference>
<dbReference type="PANTHER" id="PTHR47099:SF1">
    <property type="entry name" value="METHYLCOBAMIDE:COM METHYLTRANSFERASE MTBA"/>
    <property type="match status" value="1"/>
</dbReference>